<evidence type="ECO:0000313" key="1">
    <source>
        <dbReference type="EMBL" id="KAI3354384.1"/>
    </source>
</evidence>
<keyword evidence="2" id="KW-1185">Reference proteome</keyword>
<dbReference type="EMBL" id="CM041552">
    <property type="protein sequence ID" value="KAI3354384.1"/>
    <property type="molecule type" value="Genomic_DNA"/>
</dbReference>
<organism evidence="1 2">
    <name type="scientific">Scortum barcoo</name>
    <name type="common">barcoo grunter</name>
    <dbReference type="NCBI Taxonomy" id="214431"/>
    <lineage>
        <taxon>Eukaryota</taxon>
        <taxon>Metazoa</taxon>
        <taxon>Chordata</taxon>
        <taxon>Craniata</taxon>
        <taxon>Vertebrata</taxon>
        <taxon>Euteleostomi</taxon>
        <taxon>Actinopterygii</taxon>
        <taxon>Neopterygii</taxon>
        <taxon>Teleostei</taxon>
        <taxon>Neoteleostei</taxon>
        <taxon>Acanthomorphata</taxon>
        <taxon>Eupercaria</taxon>
        <taxon>Centrarchiformes</taxon>
        <taxon>Terapontoidei</taxon>
        <taxon>Terapontidae</taxon>
        <taxon>Scortum</taxon>
    </lineage>
</organism>
<protein>
    <submittedName>
        <fullName evidence="1">Uncharacterized protein</fullName>
    </submittedName>
</protein>
<reference evidence="1" key="1">
    <citation type="submission" date="2022-04" db="EMBL/GenBank/DDBJ databases">
        <title>Jade perch genome.</title>
        <authorList>
            <person name="Chao B."/>
        </authorList>
    </citation>
    <scope>NUCLEOTIDE SEQUENCE</scope>
    <source>
        <strain evidence="1">CB-2022</strain>
    </source>
</reference>
<gene>
    <name evidence="1" type="ORF">L3Q82_018907</name>
</gene>
<comment type="caution">
    <text evidence="1">The sequence shown here is derived from an EMBL/GenBank/DDBJ whole genome shotgun (WGS) entry which is preliminary data.</text>
</comment>
<evidence type="ECO:0000313" key="2">
    <source>
        <dbReference type="Proteomes" id="UP000831701"/>
    </source>
</evidence>
<sequence>KFFSKYDIQAVLRNSSPVEQVTAVFGKRILDHTLSLCQGKFDYLERLPDDILLQIMSFLRLKETTVLAQTSQRFREMTVVSPCTQNLMDSAHPHTVLSKLNEQRSQGLFCDVTIVVEDVKFRAHKNILAACSGYFRNALTTPETWTSGQVLELMDLKSEVFASILNFIYCSKVSSPGTEDTGGLVAAGKRLGIPFLEKLAEQEKQDECVKSTDSSMAPMSKKTKKEAPRPEELDSATGPRITNAFSITEVCPGNNLFTPLVQTDRERQSPDEGQLPSSCPATSSPNGNNETTQALSEHSYAVSKSAEGNDSSQWDNKKVCKPAIIQPKQLIYRNTGPLKKRHRLRGTLGRSILPTPAEAQTEIPNTITPTADSVSAAPVAITTPPPLFSEAEREKSIDSGLPAATDNVQMELGPPTLSPHTEDSISIYGCEHCPEIFTNKALLTIHSEVHKKRFVSHLFCKFCHRKFIHLKRLRNHEQVCPKAVRDPPKLYASDVPTKELDCHSDEVPNMEGIMTQQLSPDPSTPYTPEPLQVDQPEAPQNEKAARPGGGQRRYNCSVCKRVYVTLSSLKRHENVHSWQRAYPCHYCNKVFALAEYRTKHEIWHTGERRYQCIFCLETFMTYYILKNHQKSFHGIDPSLAVKKKSANGGLKASVYPIKLYRLLPMKFRKRKYKTYSQTYSESVDRGEQAPLESNSLIPPFEENGLIGHPDTVSFPLTFMATTKMVAPVKPRISFDKPCDEDIDQSLSSELGIQRSTRKEAENRDSAFINYDSPFSLQPNTESAMGYRDDPPVLSNSEHINHNVPFLNSLNNVKKLGELSASAKRVEDMTKEILQSSTENVVHDKMMGAKTETYIAKPACPGPSVDGAAMPLCQITVKIGNEAIIRRRIKGSKLFPRKKRRIRELREEESQSPATRENSESPRLRLRPEVSAATEPETYDDPNDCDAADMLWRPYYSYKAKKKRKKLRFKHRKALFHRYPETSVDRSTASEAHLDKSSWLMEESIPGGSGEVKRSLSRNSSPRATYNCDICDSSFITETGLRAHVIGSHPCFCRTCGKQGPPGEAPAGGDYICNSCMENGSCFDNTPRSPNPEKKYRCSFCPQRFLYLATKRSHEKKHQETNEEGYSYDHFTPCSKYSAHLSDENKQDTIKTEDSDNQGSPDIKSERVEGGHFSIDKIKPKIEDTTDFMSLTSYQEIRFKAAVCTGPDVTRQRGWLLPALPALISGYDEPALLSAPEPRQQPALTMAEEDDARVRILQSLRGKICEAKNLGPVSGPNRQRDLCTFCTISLDQEEVFRTKVFDKSVSPFYGEDFYFEIPRPFQCLSFYVYAKSVFQRELPVGKVSIRKDDLCKYSGKENWFSLQPVDSNSEVQGKVHLEMRLNEVITENDSVGQQLQVRIIECQGLPLISGQNCDPYATVSLVGPARSDQKKTKVKKKTSNPHFEETFIFEVTRSSSYSKKSHFQVEEEDIEKLEIKVDLWNNENLAQDVFLGETRVPVKILRNDRIHKAWYLLQPKGNGSKSKSDDLGSLRLKLTYIEDTVLPSACYTPLCNLLLKSPDVKPISASAAHILGDICRERYEAVLPTVRLLLHHNRFVPFVSAVAALELDNTQEANTIFRGNSLATRCIDDMMKIVGKNYLAVTLKPVIDEICESTKTCEIDPIKLKEGDNVEVNKENLQGYVQKVFSSITQSSSNCPPLMCDVFRSLRHLACKRFPADPHVQYSAVSSFVFLRFFAVAVLSPHSFQLQSHHPDPEISRTLTLISKTIQTLGSWGSLSKKLSSFKETYMCDFFKSFQEDKCIEKVKKFLDEISSNVSKESSGLEDAVVLKEGEVQKRAQGRKRLGKKNFKKRWLRVTTRELTYHKHKGKEALCVISVKNIRAVEKLDESAFNRKNMFQVVHSEKPLYVQAGNCVEASEWLDVLGQVSRCNEGRLATFHPSNYTSGAWQCCKSQSNNAPGCKPCTATVLANLQLDIDCDRETERIFSLLSANDTKLQNMEDACASMAVYQGPQREQEEYSKFTIQEPKETFQTLKQLRNIMEELQRQHDIRSNTTAQYGSL</sequence>
<name>A0ACB8VG10_9TELE</name>
<accession>A0ACB8VG10</accession>
<feature type="non-terminal residue" evidence="1">
    <location>
        <position position="1"/>
    </location>
</feature>
<dbReference type="Proteomes" id="UP000831701">
    <property type="component" value="Chromosome 22"/>
</dbReference>
<proteinExistence type="predicted"/>